<name>A0A1P8WGS1_9PLAN</name>
<gene>
    <name evidence="1" type="ORF">Fuma_02893</name>
</gene>
<dbReference type="Proteomes" id="UP000187735">
    <property type="component" value="Chromosome"/>
</dbReference>
<dbReference type="KEGG" id="fmr:Fuma_02893"/>
<keyword evidence="2" id="KW-1185">Reference proteome</keyword>
<evidence type="ECO:0000313" key="2">
    <source>
        <dbReference type="Proteomes" id="UP000187735"/>
    </source>
</evidence>
<protein>
    <submittedName>
        <fullName evidence="1">Uncharacterized protein</fullName>
    </submittedName>
</protein>
<dbReference type="EMBL" id="CP017641">
    <property type="protein sequence ID" value="APZ93276.1"/>
    <property type="molecule type" value="Genomic_DNA"/>
</dbReference>
<accession>A0A1P8WGS1</accession>
<proteinExistence type="predicted"/>
<organism evidence="1 2">
    <name type="scientific">Fuerstiella marisgermanici</name>
    <dbReference type="NCBI Taxonomy" id="1891926"/>
    <lineage>
        <taxon>Bacteria</taxon>
        <taxon>Pseudomonadati</taxon>
        <taxon>Planctomycetota</taxon>
        <taxon>Planctomycetia</taxon>
        <taxon>Planctomycetales</taxon>
        <taxon>Planctomycetaceae</taxon>
        <taxon>Fuerstiella</taxon>
    </lineage>
</organism>
<dbReference type="STRING" id="1891926.Fuma_02893"/>
<sequence>MKQANFDTNSLAARMELDRDGRKWLGRLLSDGLDRTNSKSEPKLQQLCECLGLESTKQLWDASLSLTASDDFHINTVRRLLKQGGSPAEYLRISIEFAARTVGEIESFLASHSEPVGPIQKRKVVDCLFEYLCYADDASLTHLELTDDELDSLDDDWPTDPTKFIRAFQEEHPKEWQRFEIWDAKVDAESEVDTCTPFETIQYFITANGSSHTFRWLLKAFGDIDMLSLILELERKKNITEDGSCE</sequence>
<evidence type="ECO:0000313" key="1">
    <source>
        <dbReference type="EMBL" id="APZ93276.1"/>
    </source>
</evidence>
<dbReference type="AlphaFoldDB" id="A0A1P8WGS1"/>
<reference evidence="1 2" key="1">
    <citation type="journal article" date="2016" name="Front. Microbiol.">
        <title>Fuerstia marisgermanicae gen. nov., sp. nov., an Unusual Member of the Phylum Planctomycetes from the German Wadden Sea.</title>
        <authorList>
            <person name="Kohn T."/>
            <person name="Heuer A."/>
            <person name="Jogler M."/>
            <person name="Vollmers J."/>
            <person name="Boedeker C."/>
            <person name="Bunk B."/>
            <person name="Rast P."/>
            <person name="Borchert D."/>
            <person name="Glockner I."/>
            <person name="Freese H.M."/>
            <person name="Klenk H.P."/>
            <person name="Overmann J."/>
            <person name="Kaster A.K."/>
            <person name="Rohde M."/>
            <person name="Wiegand S."/>
            <person name="Jogler C."/>
        </authorList>
    </citation>
    <scope>NUCLEOTIDE SEQUENCE [LARGE SCALE GENOMIC DNA]</scope>
    <source>
        <strain evidence="1 2">NH11</strain>
    </source>
</reference>